<keyword evidence="4" id="KW-0238">DNA-binding</keyword>
<dbReference type="InterPro" id="IPR016032">
    <property type="entry name" value="Sig_transdc_resp-reg_C-effctor"/>
</dbReference>
<dbReference type="PROSITE" id="PS50043">
    <property type="entry name" value="HTH_LUXR_2"/>
    <property type="match status" value="1"/>
</dbReference>
<dbReference type="FunFam" id="3.40.50.2300:FF:000018">
    <property type="entry name" value="DNA-binding transcriptional regulator NtrC"/>
    <property type="match status" value="1"/>
</dbReference>
<dbReference type="PANTHER" id="PTHR44688:SF16">
    <property type="entry name" value="DNA-BINDING TRANSCRIPTIONAL ACTIVATOR DEVR_DOSR"/>
    <property type="match status" value="1"/>
</dbReference>
<dbReference type="Proteomes" id="UP000005667">
    <property type="component" value="Plasmid AZO_p2"/>
</dbReference>
<dbReference type="SMART" id="SM00448">
    <property type="entry name" value="REC"/>
    <property type="match status" value="1"/>
</dbReference>
<dbReference type="SUPFAM" id="SSF52172">
    <property type="entry name" value="CheY-like"/>
    <property type="match status" value="1"/>
</dbReference>
<dbReference type="Pfam" id="PF00072">
    <property type="entry name" value="Response_reg"/>
    <property type="match status" value="1"/>
</dbReference>
<proteinExistence type="predicted"/>
<keyword evidence="5" id="KW-0804">Transcription</keyword>
<dbReference type="SMART" id="SM00421">
    <property type="entry name" value="HTH_LUXR"/>
    <property type="match status" value="1"/>
</dbReference>
<dbReference type="PROSITE" id="PS50110">
    <property type="entry name" value="RESPONSE_REGULATORY"/>
    <property type="match status" value="1"/>
</dbReference>
<organism evidence="9 10">
    <name type="scientific">Azospirillum lipoferum (strain 4B)</name>
    <dbReference type="NCBI Taxonomy" id="862719"/>
    <lineage>
        <taxon>Bacteria</taxon>
        <taxon>Pseudomonadati</taxon>
        <taxon>Pseudomonadota</taxon>
        <taxon>Alphaproteobacteria</taxon>
        <taxon>Rhodospirillales</taxon>
        <taxon>Azospirillaceae</taxon>
        <taxon>Azospirillum</taxon>
    </lineage>
</organism>
<evidence type="ECO:0000256" key="5">
    <source>
        <dbReference type="ARBA" id="ARBA00023163"/>
    </source>
</evidence>
<keyword evidence="9" id="KW-0614">Plasmid</keyword>
<dbReference type="Gene3D" id="1.10.10.10">
    <property type="entry name" value="Winged helix-like DNA-binding domain superfamily/Winged helix DNA-binding domain"/>
    <property type="match status" value="1"/>
</dbReference>
<feature type="domain" description="Response regulatory" evidence="8">
    <location>
        <begin position="18"/>
        <end position="132"/>
    </location>
</feature>
<dbReference type="CDD" id="cd17537">
    <property type="entry name" value="REC_FixJ"/>
    <property type="match status" value="1"/>
</dbReference>
<dbReference type="SUPFAM" id="SSF46894">
    <property type="entry name" value="C-terminal effector domain of the bipartite response regulators"/>
    <property type="match status" value="1"/>
</dbReference>
<dbReference type="InterPro" id="IPR011006">
    <property type="entry name" value="CheY-like_superfamily"/>
</dbReference>
<evidence type="ECO:0000256" key="2">
    <source>
        <dbReference type="ARBA" id="ARBA00023012"/>
    </source>
</evidence>
<dbReference type="InterPro" id="IPR000792">
    <property type="entry name" value="Tscrpt_reg_LuxR_C"/>
</dbReference>
<dbReference type="PANTHER" id="PTHR44688">
    <property type="entry name" value="DNA-BINDING TRANSCRIPTIONAL ACTIVATOR DEVR_DOSR"/>
    <property type="match status" value="1"/>
</dbReference>
<name>G7ZDX0_AZOL4</name>
<dbReference type="HOGENOM" id="CLU_000445_90_4_5"/>
<evidence type="ECO:0000256" key="1">
    <source>
        <dbReference type="ARBA" id="ARBA00022553"/>
    </source>
</evidence>
<dbReference type="KEGG" id="ali:AZOLI_p20691"/>
<dbReference type="GO" id="GO:0000160">
    <property type="term" value="P:phosphorelay signal transduction system"/>
    <property type="evidence" value="ECO:0007669"/>
    <property type="project" value="UniProtKB-KW"/>
</dbReference>
<dbReference type="Pfam" id="PF00196">
    <property type="entry name" value="GerE"/>
    <property type="match status" value="1"/>
</dbReference>
<dbReference type="GO" id="GO:0006355">
    <property type="term" value="P:regulation of DNA-templated transcription"/>
    <property type="evidence" value="ECO:0007669"/>
    <property type="project" value="InterPro"/>
</dbReference>
<dbReference type="Gene3D" id="3.40.50.2300">
    <property type="match status" value="1"/>
</dbReference>
<protein>
    <submittedName>
        <fullName evidence="9">Two-component response regulator, LuxR/FixJ family</fullName>
    </submittedName>
</protein>
<evidence type="ECO:0000256" key="6">
    <source>
        <dbReference type="PROSITE-ProRule" id="PRU00169"/>
    </source>
</evidence>
<feature type="domain" description="HTH luxR-type" evidence="7">
    <location>
        <begin position="169"/>
        <end position="234"/>
    </location>
</feature>
<gene>
    <name evidence="9" type="ordered locus">AZOLI_p20691</name>
</gene>
<sequence length="240" mass="25259">MPADVTPHAGSDMAADLTVFILDDDDAIRDSLEVLLDCAGFRAESFSTPLAFLESGAPSRPGCLLVDVRMPQMSGLDVQERLTRGGHAMPVVVMTGHGDVPLAVRAMKAGAVDFVEKPFEEEALLAAVRSALTLALARAAESRTADAAQTAAVQEQPAPPPAVSAPPEVLARLAALTPRELDVLRWLVAGKSNKVIAFELSISPRTVEIHRARVMEKMQADSLPILVRMAIAAGVVPGGA</sequence>
<keyword evidence="2" id="KW-0902">Two-component regulatory system</keyword>
<evidence type="ECO:0000256" key="3">
    <source>
        <dbReference type="ARBA" id="ARBA00023015"/>
    </source>
</evidence>
<dbReference type="RefSeq" id="WP_014189214.1">
    <property type="nucleotide sequence ID" value="NC_016586.1"/>
</dbReference>
<dbReference type="EMBL" id="FQ311870">
    <property type="protein sequence ID" value="CBS89801.1"/>
    <property type="molecule type" value="Genomic_DNA"/>
</dbReference>
<dbReference type="GO" id="GO:0003677">
    <property type="term" value="F:DNA binding"/>
    <property type="evidence" value="ECO:0007669"/>
    <property type="project" value="UniProtKB-KW"/>
</dbReference>
<evidence type="ECO:0000259" key="7">
    <source>
        <dbReference type="PROSITE" id="PS50043"/>
    </source>
</evidence>
<dbReference type="CDD" id="cd06170">
    <property type="entry name" value="LuxR_C_like"/>
    <property type="match status" value="1"/>
</dbReference>
<dbReference type="InterPro" id="IPR036388">
    <property type="entry name" value="WH-like_DNA-bd_sf"/>
</dbReference>
<reference evidence="10" key="1">
    <citation type="journal article" date="2011" name="PLoS Genet.">
        <title>Azospirillum genomes reveal transition of bacteria from aquatic to terrestrial environments.</title>
        <authorList>
            <person name="Wisniewski-Dye F."/>
            <person name="Borziak K."/>
            <person name="Khalsa-Moyers G."/>
            <person name="Alexandre G."/>
            <person name="Sukharnikov L.O."/>
            <person name="Wuichet K."/>
            <person name="Hurst G.B."/>
            <person name="McDonald W.H."/>
            <person name="Robertson J.S."/>
            <person name="Barbe V."/>
            <person name="Calteau A."/>
            <person name="Rouy Z."/>
            <person name="Mangenot S."/>
            <person name="Prigent-Combaret C."/>
            <person name="Normand P."/>
            <person name="Boyer M."/>
            <person name="Siguier P."/>
            <person name="Dessaux Y."/>
            <person name="Elmerich C."/>
            <person name="Condemine G."/>
            <person name="Krishnen G."/>
            <person name="Kennedy I."/>
            <person name="Paterson A.H."/>
            <person name="Gonzalez V."/>
            <person name="Mavingui P."/>
            <person name="Zhulin I.B."/>
        </authorList>
    </citation>
    <scope>NUCLEOTIDE SEQUENCE [LARGE SCALE GENOMIC DNA]</scope>
    <source>
        <strain evidence="10">4B</strain>
    </source>
</reference>
<geneLocation type="plasmid" evidence="9 10">
    <name>AZO_p2</name>
</geneLocation>
<keyword evidence="1 6" id="KW-0597">Phosphoprotein</keyword>
<accession>G7ZDX0</accession>
<dbReference type="PRINTS" id="PR00038">
    <property type="entry name" value="HTHLUXR"/>
</dbReference>
<evidence type="ECO:0000256" key="4">
    <source>
        <dbReference type="ARBA" id="ARBA00023125"/>
    </source>
</evidence>
<feature type="modified residue" description="4-aspartylphosphate" evidence="6">
    <location>
        <position position="67"/>
    </location>
</feature>
<dbReference type="InterPro" id="IPR001789">
    <property type="entry name" value="Sig_transdc_resp-reg_receiver"/>
</dbReference>
<keyword evidence="10" id="KW-1185">Reference proteome</keyword>
<keyword evidence="3" id="KW-0805">Transcription regulation</keyword>
<dbReference type="PROSITE" id="PS00622">
    <property type="entry name" value="HTH_LUXR_1"/>
    <property type="match status" value="1"/>
</dbReference>
<evidence type="ECO:0000259" key="8">
    <source>
        <dbReference type="PROSITE" id="PS50110"/>
    </source>
</evidence>
<dbReference type="AlphaFoldDB" id="G7ZDX0"/>
<evidence type="ECO:0000313" key="10">
    <source>
        <dbReference type="Proteomes" id="UP000005667"/>
    </source>
</evidence>
<evidence type="ECO:0000313" key="9">
    <source>
        <dbReference type="EMBL" id="CBS89801.1"/>
    </source>
</evidence>